<sequence length="112" mass="12590">FIAYSAAVMFGAIHCAAWTSKFPSATEEVLWKVCSLLVTYAPVYLALFNVTDKTTFNVTKWLEGYLAGVYIGTIIFYILARLSLIVQPFVALRHLPPGVYEAVQWTNFIPHI</sequence>
<keyword evidence="1" id="KW-1133">Transmembrane helix</keyword>
<organism evidence="2 3">
    <name type="scientific">Collybiopsis luxurians FD-317 M1</name>
    <dbReference type="NCBI Taxonomy" id="944289"/>
    <lineage>
        <taxon>Eukaryota</taxon>
        <taxon>Fungi</taxon>
        <taxon>Dikarya</taxon>
        <taxon>Basidiomycota</taxon>
        <taxon>Agaricomycotina</taxon>
        <taxon>Agaricomycetes</taxon>
        <taxon>Agaricomycetidae</taxon>
        <taxon>Agaricales</taxon>
        <taxon>Marasmiineae</taxon>
        <taxon>Omphalotaceae</taxon>
        <taxon>Collybiopsis</taxon>
        <taxon>Collybiopsis luxurians</taxon>
    </lineage>
</organism>
<accession>A0A0D0BWA1</accession>
<name>A0A0D0BWA1_9AGAR</name>
<dbReference type="EMBL" id="KN834822">
    <property type="protein sequence ID" value="KIK53939.1"/>
    <property type="molecule type" value="Genomic_DNA"/>
</dbReference>
<dbReference type="Proteomes" id="UP000053593">
    <property type="component" value="Unassembled WGS sequence"/>
</dbReference>
<dbReference type="AlphaFoldDB" id="A0A0D0BWA1"/>
<proteinExistence type="predicted"/>
<dbReference type="PANTHER" id="PTHR35043">
    <property type="entry name" value="TRANSCRIPTION FACTOR DOMAIN-CONTAINING PROTEIN"/>
    <property type="match status" value="1"/>
</dbReference>
<protein>
    <submittedName>
        <fullName evidence="2">Uncharacterized protein</fullName>
    </submittedName>
</protein>
<keyword evidence="3" id="KW-1185">Reference proteome</keyword>
<feature type="transmembrane region" description="Helical" evidence="1">
    <location>
        <begin position="67"/>
        <end position="86"/>
    </location>
</feature>
<feature type="non-terminal residue" evidence="2">
    <location>
        <position position="112"/>
    </location>
</feature>
<dbReference type="HOGENOM" id="CLU_145548_0_0_1"/>
<evidence type="ECO:0000313" key="3">
    <source>
        <dbReference type="Proteomes" id="UP000053593"/>
    </source>
</evidence>
<keyword evidence="1" id="KW-0472">Membrane</keyword>
<reference evidence="2 3" key="1">
    <citation type="submission" date="2014-04" db="EMBL/GenBank/DDBJ databases">
        <title>Evolutionary Origins and Diversification of the Mycorrhizal Mutualists.</title>
        <authorList>
            <consortium name="DOE Joint Genome Institute"/>
            <consortium name="Mycorrhizal Genomics Consortium"/>
            <person name="Kohler A."/>
            <person name="Kuo A."/>
            <person name="Nagy L.G."/>
            <person name="Floudas D."/>
            <person name="Copeland A."/>
            <person name="Barry K.W."/>
            <person name="Cichocki N."/>
            <person name="Veneault-Fourrey C."/>
            <person name="LaButti K."/>
            <person name="Lindquist E.A."/>
            <person name="Lipzen A."/>
            <person name="Lundell T."/>
            <person name="Morin E."/>
            <person name="Murat C."/>
            <person name="Riley R."/>
            <person name="Ohm R."/>
            <person name="Sun H."/>
            <person name="Tunlid A."/>
            <person name="Henrissat B."/>
            <person name="Grigoriev I.V."/>
            <person name="Hibbett D.S."/>
            <person name="Martin F."/>
        </authorList>
    </citation>
    <scope>NUCLEOTIDE SEQUENCE [LARGE SCALE GENOMIC DNA]</scope>
    <source>
        <strain evidence="2 3">FD-317 M1</strain>
    </source>
</reference>
<feature type="non-terminal residue" evidence="2">
    <location>
        <position position="1"/>
    </location>
</feature>
<dbReference type="PANTHER" id="PTHR35043:SF7">
    <property type="entry name" value="TRANSCRIPTION FACTOR DOMAIN-CONTAINING PROTEIN"/>
    <property type="match status" value="1"/>
</dbReference>
<gene>
    <name evidence="2" type="ORF">GYMLUDRAFT_116993</name>
</gene>
<evidence type="ECO:0000313" key="2">
    <source>
        <dbReference type="EMBL" id="KIK53939.1"/>
    </source>
</evidence>
<feature type="transmembrane region" description="Helical" evidence="1">
    <location>
        <begin position="29"/>
        <end position="47"/>
    </location>
</feature>
<keyword evidence="1" id="KW-0812">Transmembrane</keyword>
<evidence type="ECO:0000256" key="1">
    <source>
        <dbReference type="SAM" id="Phobius"/>
    </source>
</evidence>
<dbReference type="OrthoDB" id="9451547at2759"/>